<dbReference type="Proteomes" id="UP001141327">
    <property type="component" value="Unassembled WGS sequence"/>
</dbReference>
<sequence length="240" mass="26596">MADPRLTLFVPDPSPISPPFQRALDMLSEPDSWVLYKSTKDFQSYTSNKPGYRMKSQGIINESVVNLGITGIEREGAAANEQMDEMAYLEGSSLTKEAFVWVSFKGMGPASKRDFVLRRLVRTLEDGSFLSVTESVERPDCPPRPGYVRAVVHISVALFRPLPESTPEHPHTEVTLAVWMDLKGSIPFFLVNLGRGQHGKTIIKIGDHAREMRSMGWDPANPAGPSLASLLDRKNQLVAS</sequence>
<accession>A0ABQ8UIT5</accession>
<dbReference type="InterPro" id="IPR051213">
    <property type="entry name" value="START_lipid_transfer"/>
</dbReference>
<proteinExistence type="predicted"/>
<gene>
    <name evidence="2" type="ORF">PAPYR_4934</name>
</gene>
<feature type="domain" description="START" evidence="1">
    <location>
        <begin position="111"/>
        <end position="192"/>
    </location>
</feature>
<dbReference type="EMBL" id="JAPMOS010000022">
    <property type="protein sequence ID" value="KAJ4459134.1"/>
    <property type="molecule type" value="Genomic_DNA"/>
</dbReference>
<dbReference type="PROSITE" id="PS50848">
    <property type="entry name" value="START"/>
    <property type="match status" value="1"/>
</dbReference>
<evidence type="ECO:0000313" key="2">
    <source>
        <dbReference type="EMBL" id="KAJ4459134.1"/>
    </source>
</evidence>
<keyword evidence="3" id="KW-1185">Reference proteome</keyword>
<reference evidence="2" key="1">
    <citation type="journal article" date="2022" name="bioRxiv">
        <title>Genomics of Preaxostyla Flagellates Illuminates Evolutionary Transitions and the Path Towards Mitochondrial Loss.</title>
        <authorList>
            <person name="Novak L.V.F."/>
            <person name="Treitli S.C."/>
            <person name="Pyrih J."/>
            <person name="Halakuc P."/>
            <person name="Pipaliya S.V."/>
            <person name="Vacek V."/>
            <person name="Brzon O."/>
            <person name="Soukal P."/>
            <person name="Eme L."/>
            <person name="Dacks J.B."/>
            <person name="Karnkowska A."/>
            <person name="Elias M."/>
            <person name="Hampl V."/>
        </authorList>
    </citation>
    <scope>NUCLEOTIDE SEQUENCE</scope>
    <source>
        <strain evidence="2">RCP-MX</strain>
    </source>
</reference>
<organism evidence="2 3">
    <name type="scientific">Paratrimastix pyriformis</name>
    <dbReference type="NCBI Taxonomy" id="342808"/>
    <lineage>
        <taxon>Eukaryota</taxon>
        <taxon>Metamonada</taxon>
        <taxon>Preaxostyla</taxon>
        <taxon>Paratrimastigidae</taxon>
        <taxon>Paratrimastix</taxon>
    </lineage>
</organism>
<dbReference type="InterPro" id="IPR023393">
    <property type="entry name" value="START-like_dom_sf"/>
</dbReference>
<dbReference type="PANTHER" id="PTHR19308:SF14">
    <property type="entry name" value="START DOMAIN-CONTAINING PROTEIN"/>
    <property type="match status" value="1"/>
</dbReference>
<dbReference type="CDD" id="cd00177">
    <property type="entry name" value="START"/>
    <property type="match status" value="1"/>
</dbReference>
<dbReference type="PANTHER" id="PTHR19308">
    <property type="entry name" value="PHOSPHATIDYLCHOLINE TRANSFER PROTEIN"/>
    <property type="match status" value="1"/>
</dbReference>
<dbReference type="Gene3D" id="3.30.530.20">
    <property type="match status" value="1"/>
</dbReference>
<protein>
    <recommendedName>
        <fullName evidence="1">START domain-containing protein</fullName>
    </recommendedName>
</protein>
<evidence type="ECO:0000313" key="3">
    <source>
        <dbReference type="Proteomes" id="UP001141327"/>
    </source>
</evidence>
<evidence type="ECO:0000259" key="1">
    <source>
        <dbReference type="PROSITE" id="PS50848"/>
    </source>
</evidence>
<dbReference type="SUPFAM" id="SSF55961">
    <property type="entry name" value="Bet v1-like"/>
    <property type="match status" value="1"/>
</dbReference>
<dbReference type="InterPro" id="IPR002913">
    <property type="entry name" value="START_lipid-bd_dom"/>
</dbReference>
<dbReference type="Pfam" id="PF01852">
    <property type="entry name" value="START"/>
    <property type="match status" value="1"/>
</dbReference>
<name>A0ABQ8UIT5_9EUKA</name>
<comment type="caution">
    <text evidence="2">The sequence shown here is derived from an EMBL/GenBank/DDBJ whole genome shotgun (WGS) entry which is preliminary data.</text>
</comment>